<dbReference type="GeneID" id="26305435"/>
<protein>
    <submittedName>
        <fullName evidence="1">Uncharacterized protein</fullName>
    </submittedName>
</protein>
<dbReference type="Proteomes" id="UP000053758">
    <property type="component" value="Unassembled WGS sequence"/>
</dbReference>
<sequence>MSGLLPLFGEPPTFVQGAKATLGASGGVKRLCCKGVASSGGLSSCAILNHASGIASRGCNGCYATGDPYPTPPQNKWITELAEANTHASVDPNLDTPPPPPANAACTGQCPPANCPRKCCRAWQSGSSRMTCRSGNLAAPLGWDTGFPFPHMQRRGAMTHRSRSRYNCDAHFGINPLRRHSDGLNFT</sequence>
<keyword evidence="2" id="KW-1185">Reference proteome</keyword>
<organism evidence="1 2">
    <name type="scientific">Pseudozyma antarctica</name>
    <name type="common">Yeast</name>
    <name type="synonym">Candida antarctica</name>
    <dbReference type="NCBI Taxonomy" id="84753"/>
    <lineage>
        <taxon>Eukaryota</taxon>
        <taxon>Fungi</taxon>
        <taxon>Dikarya</taxon>
        <taxon>Basidiomycota</taxon>
        <taxon>Ustilaginomycotina</taxon>
        <taxon>Ustilaginomycetes</taxon>
        <taxon>Ustilaginales</taxon>
        <taxon>Ustilaginaceae</taxon>
        <taxon>Moesziomyces</taxon>
    </lineage>
</organism>
<dbReference type="RefSeq" id="XP_014655239.1">
    <property type="nucleotide sequence ID" value="XM_014799753.1"/>
</dbReference>
<proteinExistence type="predicted"/>
<evidence type="ECO:0000313" key="2">
    <source>
        <dbReference type="Proteomes" id="UP000053758"/>
    </source>
</evidence>
<dbReference type="EMBL" id="DF830080">
    <property type="protein sequence ID" value="GAK66403.1"/>
    <property type="molecule type" value="Genomic_DNA"/>
</dbReference>
<dbReference type="HOGENOM" id="CLU_1447483_0_0_1"/>
<reference evidence="2" key="1">
    <citation type="journal article" date="2014" name="Genome Announc.">
        <title>Draft Genome Sequence of the Yeast Pseudozyma antarctica Type Strain JCM10317, a Producer of the Glycolipid Biosurfactants, Mannosylerythritol Lipids.</title>
        <authorList>
            <person name="Saika A."/>
            <person name="Koike H."/>
            <person name="Hori T."/>
            <person name="Fukuoka T."/>
            <person name="Sato S."/>
            <person name="Habe H."/>
            <person name="Kitamoto D."/>
            <person name="Morita T."/>
        </authorList>
    </citation>
    <scope>NUCLEOTIDE SEQUENCE [LARGE SCALE GENOMIC DNA]</scope>
    <source>
        <strain evidence="2">JCM 10317</strain>
    </source>
</reference>
<evidence type="ECO:0000313" key="1">
    <source>
        <dbReference type="EMBL" id="GAK66403.1"/>
    </source>
</evidence>
<dbReference type="AlphaFoldDB" id="A0A081CIA7"/>
<gene>
    <name evidence="1" type="ORF">PAN0_013c4625</name>
</gene>
<accession>A0A081CIA7</accession>
<name>A0A081CIA7_PSEA2</name>